<keyword evidence="3" id="KW-0812">Transmembrane</keyword>
<keyword evidence="3" id="KW-1133">Transmembrane helix</keyword>
<dbReference type="Pfam" id="PF07963">
    <property type="entry name" value="N_methyl"/>
    <property type="match status" value="1"/>
</dbReference>
<gene>
    <name evidence="5" type="ORF">B1R32_103138</name>
</gene>
<dbReference type="InterPro" id="IPR000983">
    <property type="entry name" value="Bac_GSPG_pilin"/>
</dbReference>
<dbReference type="InterPro" id="IPR027558">
    <property type="entry name" value="Pre_pil_HX9DG_C"/>
</dbReference>
<sequence length="289" mass="30833">MKNSLFSGARRAFTLIELLVVISIIALLAAILFPVFSRVREGGRRTSCASNLKQLGMAFAQYQQDNKRYPLASNYQKWANGGHWVTGGEGGIPKNYTDAEGGLADSTSFAYKSPREAYPDKGALFSYIKEKSIFICPSAPDNTLKKLSYSMNCALAGLSDVRVRTPSEIVLLVDEGETLNDGYFWATNNAAGTDALMKKHNGGGNLLFADGHVKFYPFDAFILDKSTAGLAHKSATTGSVRFLDLGFGPKGASVIPALQDDPTKPPATDSCGSSVTAAAPTTPTTPTTP</sequence>
<dbReference type="Proteomes" id="UP000237684">
    <property type="component" value="Unassembled WGS sequence"/>
</dbReference>
<evidence type="ECO:0000259" key="4">
    <source>
        <dbReference type="Pfam" id="PF07596"/>
    </source>
</evidence>
<accession>A0A2S8SVQ2</accession>
<comment type="caution">
    <text evidence="5">The sequence shown here is derived from an EMBL/GenBank/DDBJ whole genome shotgun (WGS) entry which is preliminary data.</text>
</comment>
<dbReference type="Gene3D" id="3.30.700.10">
    <property type="entry name" value="Glycoprotein, Type 4 Pilin"/>
    <property type="match status" value="1"/>
</dbReference>
<dbReference type="PRINTS" id="PR00813">
    <property type="entry name" value="BCTERIALGSPG"/>
</dbReference>
<dbReference type="NCBIfam" id="TIGR02532">
    <property type="entry name" value="IV_pilin_GFxxxE"/>
    <property type="match status" value="1"/>
</dbReference>
<evidence type="ECO:0000256" key="1">
    <source>
        <dbReference type="ARBA" id="ARBA00022481"/>
    </source>
</evidence>
<evidence type="ECO:0000256" key="3">
    <source>
        <dbReference type="SAM" id="Phobius"/>
    </source>
</evidence>
<organism evidence="5 6">
    <name type="scientific">Abditibacterium utsteinense</name>
    <dbReference type="NCBI Taxonomy" id="1960156"/>
    <lineage>
        <taxon>Bacteria</taxon>
        <taxon>Pseudomonadati</taxon>
        <taxon>Abditibacteriota</taxon>
        <taxon>Abditibacteriia</taxon>
        <taxon>Abditibacteriales</taxon>
        <taxon>Abditibacteriaceae</taxon>
        <taxon>Abditibacterium</taxon>
    </lineage>
</organism>
<dbReference type="GO" id="GO:0015628">
    <property type="term" value="P:protein secretion by the type II secretion system"/>
    <property type="evidence" value="ECO:0007669"/>
    <property type="project" value="InterPro"/>
</dbReference>
<reference evidence="5 6" key="1">
    <citation type="journal article" date="2018" name="Syst. Appl. Microbiol.">
        <title>Abditibacterium utsteinense sp. nov., the first cultivated member of candidate phylum FBP, isolated from ice-free Antarctic soil samples.</title>
        <authorList>
            <person name="Tahon G."/>
            <person name="Tytgat B."/>
            <person name="Lebbe L."/>
            <person name="Carlier A."/>
            <person name="Willems A."/>
        </authorList>
    </citation>
    <scope>NUCLEOTIDE SEQUENCE [LARGE SCALE GENOMIC DNA]</scope>
    <source>
        <strain evidence="5 6">LMG 29911</strain>
    </source>
</reference>
<dbReference type="InterPro" id="IPR011453">
    <property type="entry name" value="DUF1559"/>
</dbReference>
<name>A0A2S8SVQ2_9BACT</name>
<dbReference type="PANTHER" id="PTHR30093:SF2">
    <property type="entry name" value="TYPE II SECRETION SYSTEM PROTEIN H"/>
    <property type="match status" value="1"/>
</dbReference>
<keyword evidence="1" id="KW-0488">Methylation</keyword>
<dbReference type="RefSeq" id="WP_123580358.1">
    <property type="nucleotide sequence ID" value="NZ_NIGF01000003.1"/>
</dbReference>
<feature type="transmembrane region" description="Helical" evidence="3">
    <location>
        <begin position="12"/>
        <end position="36"/>
    </location>
</feature>
<dbReference type="InParanoid" id="A0A2S8SVQ2"/>
<dbReference type="EMBL" id="NIGF01000003">
    <property type="protein sequence ID" value="PQV64871.1"/>
    <property type="molecule type" value="Genomic_DNA"/>
</dbReference>
<dbReference type="SUPFAM" id="SSF54523">
    <property type="entry name" value="Pili subunits"/>
    <property type="match status" value="1"/>
</dbReference>
<feature type="domain" description="DUF1559" evidence="4">
    <location>
        <begin position="39"/>
        <end position="168"/>
    </location>
</feature>
<feature type="region of interest" description="Disordered" evidence="2">
    <location>
        <begin position="256"/>
        <end position="289"/>
    </location>
</feature>
<dbReference type="InterPro" id="IPR012902">
    <property type="entry name" value="N_methyl_site"/>
</dbReference>
<dbReference type="InterPro" id="IPR045584">
    <property type="entry name" value="Pilin-like"/>
</dbReference>
<protein>
    <submittedName>
        <fullName evidence="5">Prepilin-type N-terminal cleavage/methylation domain-containing protein</fullName>
    </submittedName>
</protein>
<dbReference type="GO" id="GO:0015627">
    <property type="term" value="C:type II protein secretion system complex"/>
    <property type="evidence" value="ECO:0007669"/>
    <property type="project" value="InterPro"/>
</dbReference>
<evidence type="ECO:0000313" key="5">
    <source>
        <dbReference type="EMBL" id="PQV64871.1"/>
    </source>
</evidence>
<feature type="compositionally biased region" description="Low complexity" evidence="2">
    <location>
        <begin position="276"/>
        <end position="289"/>
    </location>
</feature>
<dbReference type="AlphaFoldDB" id="A0A2S8SVQ2"/>
<evidence type="ECO:0000313" key="6">
    <source>
        <dbReference type="Proteomes" id="UP000237684"/>
    </source>
</evidence>
<keyword evidence="6" id="KW-1185">Reference proteome</keyword>
<dbReference type="OrthoDB" id="255848at2"/>
<evidence type="ECO:0000256" key="2">
    <source>
        <dbReference type="SAM" id="MobiDB-lite"/>
    </source>
</evidence>
<proteinExistence type="predicted"/>
<keyword evidence="3" id="KW-0472">Membrane</keyword>
<dbReference type="Pfam" id="PF07596">
    <property type="entry name" value="SBP_bac_10"/>
    <property type="match status" value="1"/>
</dbReference>
<dbReference type="PANTHER" id="PTHR30093">
    <property type="entry name" value="GENERAL SECRETION PATHWAY PROTEIN G"/>
    <property type="match status" value="1"/>
</dbReference>
<dbReference type="NCBIfam" id="TIGR04294">
    <property type="entry name" value="pre_pil_HX9DG"/>
    <property type="match status" value="1"/>
</dbReference>